<feature type="transmembrane region" description="Helical" evidence="8">
    <location>
        <begin position="12"/>
        <end position="39"/>
    </location>
</feature>
<feature type="transmembrane region" description="Helical" evidence="8">
    <location>
        <begin position="59"/>
        <end position="80"/>
    </location>
</feature>
<keyword evidence="5 8" id="KW-0812">Transmembrane</keyword>
<evidence type="ECO:0000256" key="7">
    <source>
        <dbReference type="ARBA" id="ARBA00023136"/>
    </source>
</evidence>
<feature type="transmembrane region" description="Helical" evidence="8">
    <location>
        <begin position="639"/>
        <end position="659"/>
    </location>
</feature>
<feature type="transmembrane region" description="Helical" evidence="8">
    <location>
        <begin position="92"/>
        <end position="110"/>
    </location>
</feature>
<evidence type="ECO:0000256" key="1">
    <source>
        <dbReference type="ARBA" id="ARBA00004651"/>
    </source>
</evidence>
<evidence type="ECO:0000256" key="4">
    <source>
        <dbReference type="ARBA" id="ARBA00022475"/>
    </source>
</evidence>
<feature type="transmembrane region" description="Helical" evidence="8">
    <location>
        <begin position="194"/>
        <end position="215"/>
    </location>
</feature>
<keyword evidence="4" id="KW-1003">Cell membrane</keyword>
<comment type="similarity">
    <text evidence="2">Belongs to the binding-protein-dependent transport system permease family. FecCD subfamily.</text>
</comment>
<proteinExistence type="inferred from homology"/>
<feature type="transmembrane region" description="Helical" evidence="8">
    <location>
        <begin position="149"/>
        <end position="170"/>
    </location>
</feature>
<keyword evidence="3" id="KW-0813">Transport</keyword>
<evidence type="ECO:0000256" key="8">
    <source>
        <dbReference type="SAM" id="Phobius"/>
    </source>
</evidence>
<feature type="transmembrane region" description="Helical" evidence="8">
    <location>
        <begin position="307"/>
        <end position="328"/>
    </location>
</feature>
<feature type="transmembrane region" description="Helical" evidence="8">
    <location>
        <begin position="455"/>
        <end position="474"/>
    </location>
</feature>
<feature type="transmembrane region" description="Helical" evidence="8">
    <location>
        <begin position="281"/>
        <end position="301"/>
    </location>
</feature>
<keyword evidence="10" id="KW-1185">Reference proteome</keyword>
<comment type="caution">
    <text evidence="9">The sequence shown here is derived from an EMBL/GenBank/DDBJ whole genome shotgun (WGS) entry which is preliminary data.</text>
</comment>
<dbReference type="PANTHER" id="PTHR30472:SF37">
    <property type="entry name" value="FE(3+) DICITRATE TRANSPORT SYSTEM PERMEASE PROTEIN FECD-RELATED"/>
    <property type="match status" value="1"/>
</dbReference>
<dbReference type="InterPro" id="IPR037294">
    <property type="entry name" value="ABC_BtuC-like"/>
</dbReference>
<feature type="transmembrane region" description="Helical" evidence="8">
    <location>
        <begin position="571"/>
        <end position="594"/>
    </location>
</feature>
<dbReference type="Pfam" id="PF01032">
    <property type="entry name" value="FecCD"/>
    <property type="match status" value="2"/>
</dbReference>
<keyword evidence="6 8" id="KW-1133">Transmembrane helix</keyword>
<dbReference type="Proteomes" id="UP001500171">
    <property type="component" value="Unassembled WGS sequence"/>
</dbReference>
<comment type="subcellular location">
    <subcellularLocation>
        <location evidence="1">Cell membrane</location>
        <topology evidence="1">Multi-pass membrane protein</topology>
    </subcellularLocation>
</comment>
<accession>A0ABP9N3H0</accession>
<dbReference type="InterPro" id="IPR000522">
    <property type="entry name" value="ABC_transptr_permease_BtuC"/>
</dbReference>
<evidence type="ECO:0000256" key="5">
    <source>
        <dbReference type="ARBA" id="ARBA00022692"/>
    </source>
</evidence>
<feature type="transmembrane region" description="Helical" evidence="8">
    <location>
        <begin position="523"/>
        <end position="545"/>
    </location>
</feature>
<gene>
    <name evidence="9" type="primary">fhuB</name>
    <name evidence="9" type="ORF">GCM10023211_07070</name>
</gene>
<reference evidence="10" key="1">
    <citation type="journal article" date="2019" name="Int. J. Syst. Evol. Microbiol.">
        <title>The Global Catalogue of Microorganisms (GCM) 10K type strain sequencing project: providing services to taxonomists for standard genome sequencing and annotation.</title>
        <authorList>
            <consortium name="The Broad Institute Genomics Platform"/>
            <consortium name="The Broad Institute Genome Sequencing Center for Infectious Disease"/>
            <person name="Wu L."/>
            <person name="Ma J."/>
        </authorList>
    </citation>
    <scope>NUCLEOTIDE SEQUENCE [LARGE SCALE GENOMIC DNA]</scope>
    <source>
        <strain evidence="10">JCM 18050</strain>
    </source>
</reference>
<evidence type="ECO:0000313" key="9">
    <source>
        <dbReference type="EMBL" id="GAA5106793.1"/>
    </source>
</evidence>
<keyword evidence="7 8" id="KW-0472">Membrane</keyword>
<dbReference type="CDD" id="cd06550">
    <property type="entry name" value="TM_ABC_iron-siderophores_like"/>
    <property type="match status" value="2"/>
</dbReference>
<feature type="transmembrane region" description="Helical" evidence="8">
    <location>
        <begin position="116"/>
        <end position="137"/>
    </location>
</feature>
<dbReference type="PANTHER" id="PTHR30472">
    <property type="entry name" value="FERRIC ENTEROBACTIN TRANSPORT SYSTEM PERMEASE PROTEIN"/>
    <property type="match status" value="1"/>
</dbReference>
<sequence length="662" mass="71769">MGGDTMSALKKIILINLLLLLLSLIAIGWIILHVIAQPLLQVDLAQVSTLKYLIVVDNWLPRFFMAILVGGALGISTTILQQVTHNPLASDSTLAVSSGAYIALLCANLFMPSLLLWVSGAMIALFGGLASLLIVFMMSYRNQFLPVRMLLSGLVLNLYLGALATALVIFHPEASKNIFAWQAGSLIQDSWQDIIQILIATFVAIGILCLLLRSLHVMQLGDTQAKSLGVPIVVVRGVCILLVAYLCATTLSLVGMIGFIGLAAATMINQIQLTKTWQKMVFSYLTAGLILLLTDCLLAIIQFYSTFYLPVGTVSAFIGAPLLLYLIFKALPTSINLSKNNSYTHHSTLTAMQSKAYCILAIIIGLILVWFSLAISNTPYGFMWTGWDNTLLVIKLPRIITAIAAGIMLSICGVLLQRMTHNPLASPDLLGISSGAAIAIIVTVMVFGYQVIPLWLPGLIGALLTFLFIIAINIKNKFQPEKVILTGIAIAALLTALIQLFLVNGDPRIQFLLIWLSGSTYSSGLVSGIVMLMVALFILLLLLIFSRAISLLQLPDNITNALGMNSNTVRFILIVVSTILITLATLQIGPLSFIGLLAPLITRMIGYHFVKSQLLMSSLIGSILMVSADWLGRNILFPYEIPTGIMAALIGGSCFFYLMRRP</sequence>
<feature type="transmembrane region" description="Helical" evidence="8">
    <location>
        <begin position="356"/>
        <end position="376"/>
    </location>
</feature>
<dbReference type="Gene3D" id="1.10.3470.10">
    <property type="entry name" value="ABC transporter involved in vitamin B12 uptake, BtuC"/>
    <property type="match status" value="2"/>
</dbReference>
<evidence type="ECO:0000256" key="2">
    <source>
        <dbReference type="ARBA" id="ARBA00007935"/>
    </source>
</evidence>
<protein>
    <submittedName>
        <fullName evidence="9">Fe(3+)-hydroxamate ABC transporter permease FhuB</fullName>
    </submittedName>
</protein>
<feature type="transmembrane region" description="Helical" evidence="8">
    <location>
        <begin position="227"/>
        <end position="245"/>
    </location>
</feature>
<dbReference type="NCBIfam" id="NF007866">
    <property type="entry name" value="PRK10577.1-2"/>
    <property type="match status" value="1"/>
</dbReference>
<feature type="transmembrane region" description="Helical" evidence="8">
    <location>
        <begin position="429"/>
        <end position="449"/>
    </location>
</feature>
<dbReference type="EMBL" id="BAABHY010000001">
    <property type="protein sequence ID" value="GAA5106793.1"/>
    <property type="molecule type" value="Genomic_DNA"/>
</dbReference>
<evidence type="ECO:0000256" key="6">
    <source>
        <dbReference type="ARBA" id="ARBA00022989"/>
    </source>
</evidence>
<feature type="transmembrane region" description="Helical" evidence="8">
    <location>
        <begin position="483"/>
        <end position="503"/>
    </location>
</feature>
<evidence type="ECO:0000256" key="3">
    <source>
        <dbReference type="ARBA" id="ARBA00022448"/>
    </source>
</evidence>
<dbReference type="SUPFAM" id="SSF81345">
    <property type="entry name" value="ABC transporter involved in vitamin B12 uptake, BtuC"/>
    <property type="match status" value="2"/>
</dbReference>
<name>A0ABP9N3H0_9GAMM</name>
<feature type="transmembrane region" description="Helical" evidence="8">
    <location>
        <begin position="396"/>
        <end position="417"/>
    </location>
</feature>
<organism evidence="9 10">
    <name type="scientific">Orbus sasakiae</name>
    <dbReference type="NCBI Taxonomy" id="1078475"/>
    <lineage>
        <taxon>Bacteria</taxon>
        <taxon>Pseudomonadati</taxon>
        <taxon>Pseudomonadota</taxon>
        <taxon>Gammaproteobacteria</taxon>
        <taxon>Orbales</taxon>
        <taxon>Orbaceae</taxon>
        <taxon>Orbus</taxon>
    </lineage>
</organism>
<feature type="transmembrane region" description="Helical" evidence="8">
    <location>
        <begin position="251"/>
        <end position="269"/>
    </location>
</feature>
<evidence type="ECO:0000313" key="10">
    <source>
        <dbReference type="Proteomes" id="UP001500171"/>
    </source>
</evidence>